<dbReference type="SUPFAM" id="SSF52540">
    <property type="entry name" value="P-loop containing nucleoside triphosphate hydrolases"/>
    <property type="match status" value="1"/>
</dbReference>
<dbReference type="Proteomes" id="UP000823615">
    <property type="component" value="Unassembled WGS sequence"/>
</dbReference>
<dbReference type="GO" id="GO:0006261">
    <property type="term" value="P:DNA-templated DNA replication"/>
    <property type="evidence" value="ECO:0007669"/>
    <property type="project" value="TreeGrafter"/>
</dbReference>
<accession>A0A9D9E1H2</accession>
<dbReference type="PANTHER" id="PTHR11669">
    <property type="entry name" value="REPLICATION FACTOR C / DNA POLYMERASE III GAMMA-TAU SUBUNIT"/>
    <property type="match status" value="1"/>
</dbReference>
<reference evidence="1" key="1">
    <citation type="submission" date="2020-10" db="EMBL/GenBank/DDBJ databases">
        <authorList>
            <person name="Gilroy R."/>
        </authorList>
    </citation>
    <scope>NUCLEOTIDE SEQUENCE</scope>
    <source>
        <strain evidence="1">7293</strain>
    </source>
</reference>
<dbReference type="Pfam" id="PF13177">
    <property type="entry name" value="DNA_pol3_delta2"/>
    <property type="match status" value="1"/>
</dbReference>
<evidence type="ECO:0000313" key="2">
    <source>
        <dbReference type="Proteomes" id="UP000823615"/>
    </source>
</evidence>
<dbReference type="InterPro" id="IPR050238">
    <property type="entry name" value="DNA_Rep/Repair_Clamp_Loader"/>
</dbReference>
<dbReference type="EMBL" id="JADIMT010000095">
    <property type="protein sequence ID" value="MBO8436977.1"/>
    <property type="molecule type" value="Genomic_DNA"/>
</dbReference>
<dbReference type="Gene3D" id="3.40.50.300">
    <property type="entry name" value="P-loop containing nucleotide triphosphate hydrolases"/>
    <property type="match status" value="1"/>
</dbReference>
<comment type="caution">
    <text evidence="1">The sequence shown here is derived from an EMBL/GenBank/DDBJ whole genome shotgun (WGS) entry which is preliminary data.</text>
</comment>
<proteinExistence type="predicted"/>
<reference evidence="1" key="2">
    <citation type="journal article" date="2021" name="PeerJ">
        <title>Extensive microbial diversity within the chicken gut microbiome revealed by metagenomics and culture.</title>
        <authorList>
            <person name="Gilroy R."/>
            <person name="Ravi A."/>
            <person name="Getino M."/>
            <person name="Pursley I."/>
            <person name="Horton D.L."/>
            <person name="Alikhan N.F."/>
            <person name="Baker D."/>
            <person name="Gharbi K."/>
            <person name="Hall N."/>
            <person name="Watson M."/>
            <person name="Adriaenssens E.M."/>
            <person name="Foster-Nyarko E."/>
            <person name="Jarju S."/>
            <person name="Secka A."/>
            <person name="Antonio M."/>
            <person name="Oren A."/>
            <person name="Chaudhuri R.R."/>
            <person name="La Ragione R."/>
            <person name="Hildebrand F."/>
            <person name="Pallen M.J."/>
        </authorList>
    </citation>
    <scope>NUCLEOTIDE SEQUENCE</scope>
    <source>
        <strain evidence="1">7293</strain>
    </source>
</reference>
<sequence length="394" mass="44743">MLEDLRRTQGHVASDIENDVKEGYLPSSLLFSGPRGSSRLTGALELAFNLTSEDGNYPYLRSSQIVYLMQRDMRMETEAALSLFQRQRNDRFRMFLIKTVRKTLLQYHVSIAPLYEGKKSGVKLSAKDERGDTLFSNAQAVDAIILSLEDGCDFKEQSVDAIVSELRARMNNDFFTLGKRSIGATIDEIRAVQDWLEEGISEKCLILEDPESLTEGAKNSMLKLLEEPPEHCHIILLSSQPARLLPTILSRVRKYNFPALSEKAISSLIGEELAIYGSYSSFDSFFFEEGSADEDKNTLDEAVSLYFRALVDGRMLTPDEEENLFAAVEHLNCYAYFRERLIGEMMKAFQSVKDQRKIKRAWKILTDAMIKADAYNMNKKLAFDAALRESCYGE</sequence>
<gene>
    <name evidence="1" type="ORF">IAA97_08370</name>
</gene>
<dbReference type="AlphaFoldDB" id="A0A9D9E1H2"/>
<organism evidence="1 2">
    <name type="scientific">Candidatus Ornithospirochaeta stercoripullorum</name>
    <dbReference type="NCBI Taxonomy" id="2840899"/>
    <lineage>
        <taxon>Bacteria</taxon>
        <taxon>Pseudomonadati</taxon>
        <taxon>Spirochaetota</taxon>
        <taxon>Spirochaetia</taxon>
        <taxon>Spirochaetales</taxon>
        <taxon>Spirochaetaceae</taxon>
        <taxon>Spirochaetaceae incertae sedis</taxon>
        <taxon>Candidatus Ornithospirochaeta</taxon>
    </lineage>
</organism>
<evidence type="ECO:0008006" key="3">
    <source>
        <dbReference type="Google" id="ProtNLM"/>
    </source>
</evidence>
<dbReference type="PANTHER" id="PTHR11669:SF8">
    <property type="entry name" value="DNA POLYMERASE III SUBUNIT DELTA"/>
    <property type="match status" value="1"/>
</dbReference>
<evidence type="ECO:0000313" key="1">
    <source>
        <dbReference type="EMBL" id="MBO8436977.1"/>
    </source>
</evidence>
<name>A0A9D9E1H2_9SPIO</name>
<protein>
    <recommendedName>
        <fullName evidence="3">DNA polymerase III subunit delta</fullName>
    </recommendedName>
</protein>
<dbReference type="InterPro" id="IPR027417">
    <property type="entry name" value="P-loop_NTPase"/>
</dbReference>